<evidence type="ECO:0000256" key="8">
    <source>
        <dbReference type="ARBA" id="ARBA00023098"/>
    </source>
</evidence>
<keyword evidence="7 11" id="KW-0319">Glycerol metabolism</keyword>
<evidence type="ECO:0000256" key="10">
    <source>
        <dbReference type="ARBA" id="ARBA00048109"/>
    </source>
</evidence>
<dbReference type="EMBL" id="CP136137">
    <property type="protein sequence ID" value="WYY09224.1"/>
    <property type="molecule type" value="Genomic_DNA"/>
</dbReference>
<dbReference type="InterPro" id="IPR009721">
    <property type="entry name" value="O-acyltransferase_WSD1_C"/>
</dbReference>
<evidence type="ECO:0000313" key="14">
    <source>
        <dbReference type="EMBL" id="WYY09224.1"/>
    </source>
</evidence>
<accession>A0ABZ2UAP6</accession>
<dbReference type="InterPro" id="IPR045034">
    <property type="entry name" value="O-acyltransferase_WSD1-like"/>
</dbReference>
<reference evidence="14 15" key="1">
    <citation type="journal article" date="2023" name="Virus Evol.">
        <title>Computational host range prediction-The good, the bad, and the ugly.</title>
        <authorList>
            <person name="Howell A.A."/>
            <person name="Versoza C.J."/>
            <person name="Pfeifer S.P."/>
        </authorList>
    </citation>
    <scope>NUCLEOTIDE SEQUENCE [LARGE SCALE GENOMIC DNA]</scope>
    <source>
        <strain evidence="14 15">1610/1b</strain>
    </source>
</reference>
<comment type="catalytic activity">
    <reaction evidence="10 11">
        <text>an acyl-CoA + a 1,2-diacyl-sn-glycerol = a triacyl-sn-glycerol + CoA</text>
        <dbReference type="Rhea" id="RHEA:10868"/>
        <dbReference type="ChEBI" id="CHEBI:17815"/>
        <dbReference type="ChEBI" id="CHEBI:57287"/>
        <dbReference type="ChEBI" id="CHEBI:58342"/>
        <dbReference type="ChEBI" id="CHEBI:64615"/>
        <dbReference type="EC" id="2.3.1.20"/>
    </reaction>
</comment>
<evidence type="ECO:0000259" key="13">
    <source>
        <dbReference type="Pfam" id="PF06974"/>
    </source>
</evidence>
<dbReference type="RefSeq" id="WP_066163696.1">
    <property type="nucleotide sequence ID" value="NZ_CP136137.1"/>
</dbReference>
<evidence type="ECO:0000259" key="12">
    <source>
        <dbReference type="Pfam" id="PF03007"/>
    </source>
</evidence>
<dbReference type="GO" id="GO:0016746">
    <property type="term" value="F:acyltransferase activity"/>
    <property type="evidence" value="ECO:0007669"/>
    <property type="project" value="UniProtKB-KW"/>
</dbReference>
<keyword evidence="6 11" id="KW-0808">Transferase</keyword>
<keyword evidence="15" id="KW-1185">Reference proteome</keyword>
<dbReference type="SUPFAM" id="SSF52777">
    <property type="entry name" value="CoA-dependent acyltransferases"/>
    <property type="match status" value="1"/>
</dbReference>
<comment type="similarity">
    <text evidence="3 11">Belongs to the long-chain O-acyltransferase family.</text>
</comment>
<comment type="pathway">
    <text evidence="1 11">Glycerolipid metabolism; triacylglycerol biosynthesis.</text>
</comment>
<protein>
    <recommendedName>
        <fullName evidence="4 11">Diacylglycerol O-acyltransferase</fullName>
        <ecNumber evidence="4 11">2.3.1.20</ecNumber>
    </recommendedName>
</protein>
<evidence type="ECO:0000256" key="2">
    <source>
        <dbReference type="ARBA" id="ARBA00005189"/>
    </source>
</evidence>
<keyword evidence="8 11" id="KW-0443">Lipid metabolism</keyword>
<evidence type="ECO:0000256" key="5">
    <source>
        <dbReference type="ARBA" id="ARBA00022516"/>
    </source>
</evidence>
<evidence type="ECO:0000256" key="1">
    <source>
        <dbReference type="ARBA" id="ARBA00004771"/>
    </source>
</evidence>
<dbReference type="InterPro" id="IPR014292">
    <property type="entry name" value="Acyl_transf_WS/DGAT"/>
</dbReference>
<keyword evidence="9 11" id="KW-0012">Acyltransferase</keyword>
<dbReference type="PANTHER" id="PTHR31650">
    <property type="entry name" value="O-ACYLTRANSFERASE (WSD1-LIKE) FAMILY PROTEIN"/>
    <property type="match status" value="1"/>
</dbReference>
<name>A0ABZ2UAP6_9ACTN</name>
<dbReference type="Proteomes" id="UP001479933">
    <property type="component" value="Chromosome"/>
</dbReference>
<feature type="domain" description="O-acyltransferase WSD1-like N-terminal" evidence="12">
    <location>
        <begin position="8"/>
        <end position="273"/>
    </location>
</feature>
<evidence type="ECO:0000256" key="11">
    <source>
        <dbReference type="RuleBase" id="RU361241"/>
    </source>
</evidence>
<dbReference type="Pfam" id="PF06974">
    <property type="entry name" value="WS_DGAT_C"/>
    <property type="match status" value="1"/>
</dbReference>
<evidence type="ECO:0000256" key="9">
    <source>
        <dbReference type="ARBA" id="ARBA00023315"/>
    </source>
</evidence>
<dbReference type="NCBIfam" id="TIGR02946">
    <property type="entry name" value="acyl_WS_DGAT"/>
    <property type="match status" value="1"/>
</dbReference>
<evidence type="ECO:0000256" key="7">
    <source>
        <dbReference type="ARBA" id="ARBA00022798"/>
    </source>
</evidence>
<sequence length="464" mass="50039">MQYMPVTESMFLIGETRDQPMHVGGLQLFIPRDGQTAADLADEISQRFHEATDIAPMFRKRPATPAQVAGYAAWTQDEEIDFDYHIRHIILPRPGEVKDLLRYVSQNHGALLDRRRPMWEAHIIEGLQDGRVALYTKIHHSVVDGVSALRLLQRALSTDPEDRSGTAPWSMDLVRRKRRQSAKENDKSLLGTLTGAAGSIVDVAGQVVGLGPAAAKIATAGVMDKDYVAPLQMAPTTMLNQSIGSARRFAAQDWPIERLQAAARAQKMTVNDLIVAMCAGALRSYLDEHDDLPDESLIAAMPVSLHSEDDADGNAVTVISVRMATDLASPAERVAAIKASTASAKKVVRGLKPLQALALGAALGWPLAFASVPGFVQYTPRGFNLLISNVPGPSEPLYWNGAKLDGCYPVSIPMEGLAMNITVTTVAGKAGFGIIGARAQLPSLQRILTHLENALAEVEALPPA</sequence>
<gene>
    <name evidence="14" type="ORF">RVF87_09280</name>
</gene>
<dbReference type="PANTHER" id="PTHR31650:SF1">
    <property type="entry name" value="WAX ESTER SYNTHASE_DIACYLGLYCEROL ACYLTRANSFERASE 4-RELATED"/>
    <property type="match status" value="1"/>
</dbReference>
<organism evidence="14 15">
    <name type="scientific">Gordonia hydrophobica</name>
    <dbReference type="NCBI Taxonomy" id="40516"/>
    <lineage>
        <taxon>Bacteria</taxon>
        <taxon>Bacillati</taxon>
        <taxon>Actinomycetota</taxon>
        <taxon>Actinomycetes</taxon>
        <taxon>Mycobacteriales</taxon>
        <taxon>Gordoniaceae</taxon>
        <taxon>Gordonia</taxon>
    </lineage>
</organism>
<dbReference type="EC" id="2.3.1.20" evidence="4 11"/>
<dbReference type="Pfam" id="PF03007">
    <property type="entry name" value="WS_DGAT_cat"/>
    <property type="match status" value="1"/>
</dbReference>
<evidence type="ECO:0000256" key="3">
    <source>
        <dbReference type="ARBA" id="ARBA00009587"/>
    </source>
</evidence>
<comment type="pathway">
    <text evidence="2">Lipid metabolism.</text>
</comment>
<proteinExistence type="inferred from homology"/>
<feature type="domain" description="O-acyltransferase WSD1 C-terminal" evidence="13">
    <location>
        <begin position="313"/>
        <end position="458"/>
    </location>
</feature>
<evidence type="ECO:0000313" key="15">
    <source>
        <dbReference type="Proteomes" id="UP001479933"/>
    </source>
</evidence>
<evidence type="ECO:0000256" key="6">
    <source>
        <dbReference type="ARBA" id="ARBA00022679"/>
    </source>
</evidence>
<keyword evidence="5 11" id="KW-0444">Lipid biosynthesis</keyword>
<evidence type="ECO:0000256" key="4">
    <source>
        <dbReference type="ARBA" id="ARBA00013244"/>
    </source>
</evidence>
<dbReference type="InterPro" id="IPR004255">
    <property type="entry name" value="O-acyltransferase_WSD1_N"/>
</dbReference>